<name>A0AC58HVZ3_DANRE</name>
<evidence type="ECO:0000313" key="1">
    <source>
        <dbReference type="Proteomes" id="UP000000437"/>
    </source>
</evidence>
<dbReference type="RefSeq" id="XP_073786143.1">
    <property type="nucleotide sequence ID" value="XM_073930042.1"/>
</dbReference>
<protein>
    <submittedName>
        <fullName evidence="2">Uncharacterized protein</fullName>
    </submittedName>
</protein>
<reference evidence="2" key="1">
    <citation type="submission" date="2025-08" db="UniProtKB">
        <authorList>
            <consortium name="RefSeq"/>
        </authorList>
    </citation>
    <scope>IDENTIFICATION</scope>
    <source>
        <strain evidence="2">Tuebingen</strain>
        <tissue evidence="2">Fibroblasts and whole tissue</tissue>
    </source>
</reference>
<sequence length="100" mass="11519">MNERPTNNPDMALAQQQVLSEETNSISEEHLDQHSLIRPVSNQEYWEPACANWTSYNKDETKCTATTRVSQKKAGEVVKRMTTMNNSELSFFHQLTENLD</sequence>
<accession>A0AC58HVZ3</accession>
<evidence type="ECO:0000313" key="2">
    <source>
        <dbReference type="RefSeq" id="XP_073786143.1"/>
    </source>
</evidence>
<gene>
    <name evidence="2" type="primary">LOC141378764</name>
</gene>
<keyword evidence="1" id="KW-1185">Reference proteome</keyword>
<organism evidence="1 2">
    <name type="scientific">Danio rerio</name>
    <name type="common">Zebrafish</name>
    <name type="synonym">Brachydanio rerio</name>
    <dbReference type="NCBI Taxonomy" id="7955"/>
    <lineage>
        <taxon>Eukaryota</taxon>
        <taxon>Metazoa</taxon>
        <taxon>Chordata</taxon>
        <taxon>Craniata</taxon>
        <taxon>Vertebrata</taxon>
        <taxon>Euteleostomi</taxon>
        <taxon>Actinopterygii</taxon>
        <taxon>Neopterygii</taxon>
        <taxon>Teleostei</taxon>
        <taxon>Ostariophysi</taxon>
        <taxon>Cypriniformes</taxon>
        <taxon>Danionidae</taxon>
        <taxon>Danioninae</taxon>
        <taxon>Danio</taxon>
    </lineage>
</organism>
<proteinExistence type="predicted"/>
<dbReference type="Proteomes" id="UP000000437">
    <property type="component" value="Chromosome 18"/>
</dbReference>